<keyword evidence="1" id="KW-1185">Reference proteome</keyword>
<dbReference type="WBParaSite" id="Hba_07182">
    <property type="protein sequence ID" value="Hba_07182"/>
    <property type="gene ID" value="Hba_07182"/>
</dbReference>
<dbReference type="AlphaFoldDB" id="A0A1I7WPT8"/>
<evidence type="ECO:0000313" key="1">
    <source>
        <dbReference type="Proteomes" id="UP000095283"/>
    </source>
</evidence>
<reference evidence="2" key="1">
    <citation type="submission" date="2016-11" db="UniProtKB">
        <authorList>
            <consortium name="WormBaseParasite"/>
        </authorList>
    </citation>
    <scope>IDENTIFICATION</scope>
</reference>
<protein>
    <submittedName>
        <fullName evidence="2">Ovule protein</fullName>
    </submittedName>
</protein>
<dbReference type="Proteomes" id="UP000095283">
    <property type="component" value="Unplaced"/>
</dbReference>
<proteinExistence type="predicted"/>
<evidence type="ECO:0000313" key="2">
    <source>
        <dbReference type="WBParaSite" id="Hba_07182"/>
    </source>
</evidence>
<dbReference type="Gene3D" id="2.60.40.3330">
    <property type="match status" value="1"/>
</dbReference>
<dbReference type="InterPro" id="IPR038479">
    <property type="entry name" value="Transthyretin-like_sf"/>
</dbReference>
<accession>A0A1I7WPT8</accession>
<organism evidence="1 2">
    <name type="scientific">Heterorhabditis bacteriophora</name>
    <name type="common">Entomopathogenic nematode worm</name>
    <dbReference type="NCBI Taxonomy" id="37862"/>
    <lineage>
        <taxon>Eukaryota</taxon>
        <taxon>Metazoa</taxon>
        <taxon>Ecdysozoa</taxon>
        <taxon>Nematoda</taxon>
        <taxon>Chromadorea</taxon>
        <taxon>Rhabditida</taxon>
        <taxon>Rhabditina</taxon>
        <taxon>Rhabditomorpha</taxon>
        <taxon>Strongyloidea</taxon>
        <taxon>Heterorhabditidae</taxon>
        <taxon>Heterorhabditis</taxon>
    </lineage>
</organism>
<name>A0A1I7WPT8_HETBA</name>
<sequence length="174" mass="20671">MKFKLETSKIIAPHPKKVWINLVAEKREKKEDKTICCYSYAVTHHIVSMAGKLLCPLKEMLHPLQAKIFMMEEDPLIDDTIASIFLDTAKDGYSFNLTGEDWEFSDSLRIYLRIKHNCVDISGEQWAERRTRPFFVSEDRIWDFNHMMMGYYRPSHYFYQGERNMRANHVELIV</sequence>